<evidence type="ECO:0000313" key="2">
    <source>
        <dbReference type="EMBL" id="QVW56457.1"/>
    </source>
</evidence>
<name>A0A8E7L5X7_9VIRU</name>
<organism evidence="2">
    <name type="scientific">Ficedula parva Genomoviridae sp</name>
    <dbReference type="NCBI Taxonomy" id="2814952"/>
    <lineage>
        <taxon>Viruses</taxon>
        <taxon>Monodnaviria</taxon>
        <taxon>Shotokuvirae</taxon>
        <taxon>Cressdnaviricota</taxon>
        <taxon>Repensiviricetes</taxon>
        <taxon>Geplafuvirales</taxon>
        <taxon>Genomoviridae</taxon>
    </lineage>
</organism>
<feature type="compositionally biased region" description="Basic residues" evidence="1">
    <location>
        <begin position="18"/>
        <end position="47"/>
    </location>
</feature>
<evidence type="ECO:0000256" key="1">
    <source>
        <dbReference type="SAM" id="MobiDB-lite"/>
    </source>
</evidence>
<feature type="region of interest" description="Disordered" evidence="1">
    <location>
        <begin position="1"/>
        <end position="47"/>
    </location>
</feature>
<dbReference type="EMBL" id="MW182927">
    <property type="protein sequence ID" value="QVW56457.1"/>
    <property type="molecule type" value="Genomic_DNA"/>
</dbReference>
<accession>A0A8E7L5X7</accession>
<reference evidence="2" key="1">
    <citation type="submission" date="2020-10" db="EMBL/GenBank/DDBJ databases">
        <title>CRESS DNA virus dark matter in the feces of wild birds.</title>
        <authorList>
            <person name="Yang S."/>
            <person name="Zhang W."/>
        </authorList>
    </citation>
    <scope>NUCLEOTIDE SEQUENCE</scope>
    <source>
        <strain evidence="2">Fcc172gen5</strain>
    </source>
</reference>
<sequence length="324" mass="36057">MPRKYLSRYRPNYSGAYRGRRPLRKQSSRQPRRYGRKRRGGRSMTKKRILNVSSTKKRDDMASYYTAFDSTGKMVAGVGPFTASGNATGASAANARTTGAIWCATARDFTASSAGPRGSVQDIATRTSTTCYVRGVSERIEIQTSSGAPWQWRRICFKYRGQLFGSAQVPSQSGNYATHVETSNGYQRLVLSFTDASATSNTVENSLTNLIFRGTPGTGDWYDYMTAPLDPTRIDVAYDKFTTISSGNTSGKVFRKKIWHSMNKNLVYDDDESGGTETSYPYSMHGKQGMGDYYIVDFFRAGIGATATDQLSFNPQSTLYWHEK</sequence>
<protein>
    <submittedName>
        <fullName evidence="2">Capsid protein</fullName>
    </submittedName>
</protein>
<proteinExistence type="predicted"/>